<dbReference type="RefSeq" id="XP_032836165.1">
    <property type="nucleotide sequence ID" value="XM_032980274.1"/>
</dbReference>
<dbReference type="RefSeq" id="XP_032836159.1">
    <property type="nucleotide sequence ID" value="XM_032980268.1"/>
</dbReference>
<evidence type="ECO:0000256" key="10">
    <source>
        <dbReference type="SAM" id="MobiDB-lite"/>
    </source>
</evidence>
<keyword evidence="4 9" id="KW-0862">Zinc</keyword>
<dbReference type="FunFam" id="2.10.110.10:FF:000029">
    <property type="entry name" value="LIM and senescent cell antigen-like-containing domain protein"/>
    <property type="match status" value="1"/>
</dbReference>
<feature type="compositionally biased region" description="Low complexity" evidence="10">
    <location>
        <begin position="253"/>
        <end position="270"/>
    </location>
</feature>
<dbReference type="GO" id="GO:0046872">
    <property type="term" value="F:metal ion binding"/>
    <property type="evidence" value="ECO:0007669"/>
    <property type="project" value="UniProtKB-KW"/>
</dbReference>
<dbReference type="GO" id="GO:0005911">
    <property type="term" value="C:cell-cell junction"/>
    <property type="evidence" value="ECO:0007669"/>
    <property type="project" value="TreeGrafter"/>
</dbReference>
<dbReference type="SMART" id="SM00132">
    <property type="entry name" value="LIM"/>
    <property type="match status" value="5"/>
</dbReference>
<feature type="compositionally biased region" description="Low complexity" evidence="10">
    <location>
        <begin position="635"/>
        <end position="651"/>
    </location>
</feature>
<feature type="compositionally biased region" description="Low complexity" evidence="10">
    <location>
        <begin position="11"/>
        <end position="20"/>
    </location>
</feature>
<feature type="region of interest" description="Disordered" evidence="10">
    <location>
        <begin position="579"/>
        <end position="790"/>
    </location>
</feature>
<sequence>MSDHEDDSRPRPGGSRPRSGWSGGIQPALAGSGHESEGPECEGLSSGDEGNSSAGSEDLGSTPEDQVPKSRGSEDQWQGLEGSGDRGSPLGRSQPELRGYVGLKSSSGRSEESGGQWPEVEGSGGLNELGPRQGGSGVLGYRLEASRGQGPRSSGLGGSEGLGTGQGGSEGLGPCSRGPGGLGPWFDSPEHLGLDLGKSVPRSGRNIELEGSGSPKIRERGSGRSESPGASSGWSGYVAPGLGASEDVGSEPGGSDSPGSRLGVSGSRSGKPGELGGPEPRLVETVDQISRQEEPDMFRSMSAGSEGALPKMAGAGHPEPRSRVSGSPSLMLGGNGTRPRESGGQECPGFRRSEVQGPRSGGSEISECPGMKRSRGCIGQDREIKWSESGPKGSEDLVCKLGQSGSLEASLGGSGGTGPTLRGSEDRQSILADSGIGSGGLKKPRSREEIGSGGQVLRSGGSETPGALGRTEFGGMEPRSGGSGGLAYGPGGPEGPGCESPGLGGTEPRSGVLESPAPTLGQYTSMGPRSGKSGVPGSKPGDPGSMLGGPEGSEDAVTTLGQSGHVGLNFGISGEPVAVLERSGPASKESGGSSAHVPTSGRRPEVVESRQKECEVVGPRSAVSAGSDLWPKMESSASPGPMSGGSRYLGSVPGGSAVGSGGQALSSGGLEISGSPRMRASDLEPSSEGLEYSSGGPNGQRPGLRGSEPIPAGSEDPVPRLRRSVGVGHGSGGSARPAPVLEASRPGSKQSGASLDPGPGSGGSGGAGAKANGSGGARPEPGIRGASSEGSEAVRCKLAAALSGGSACPGPRPGEPKGLRAGRGAPGDAGPPCGGAGGAGSSCSRCGGALGHGERVRVTGTGAQFHPACFVCAQCFQRLPKGLFFEFEGRMFCERDFMVLYSPCCRLCGEFIIGRVIRAMNCAWHPACFRCDACGAQLVGSGFVRSADRHLCHPCHAAAVSRGRGPSSLCRRCRLPIEGGALVVGGDAFHPEHFSCGGCGRELGEDSAEEEGAGGTAAAGGPRLLCRPCRDRAGPTCGACRRPLESRGVRAMGRDWHVEHFVCAKCEKPFLGHRHVERNGLAYCETHYNQLFGDICFHCNRVVEGDVLSALNKTWCVSCFCCSACHAKLSVKTRFVEVDQRPVCKRCFSRLPQELRRRLAARGRETRAQRGARP</sequence>
<dbReference type="GO" id="GO:0005737">
    <property type="term" value="C:cytoplasm"/>
    <property type="evidence" value="ECO:0007669"/>
    <property type="project" value="TreeGrafter"/>
</dbReference>
<keyword evidence="12" id="KW-1185">Reference proteome</keyword>
<reference evidence="13 14" key="1">
    <citation type="submission" date="2025-04" db="UniProtKB">
        <authorList>
            <consortium name="RefSeq"/>
        </authorList>
    </citation>
    <scope>IDENTIFICATION</scope>
    <source>
        <tissue evidence="13 14">Sperm</tissue>
    </source>
</reference>
<gene>
    <name evidence="13 14 15 16 17 18" type="primary">LOC116957851</name>
</gene>
<feature type="domain" description="LIM zinc-binding" evidence="11">
    <location>
        <begin position="1035"/>
        <end position="1094"/>
    </location>
</feature>
<feature type="compositionally biased region" description="Basic and acidic residues" evidence="10">
    <location>
        <begin position="1"/>
        <end position="10"/>
    </location>
</feature>
<evidence type="ECO:0000256" key="2">
    <source>
        <dbReference type="ARBA" id="ARBA00022723"/>
    </source>
</evidence>
<feature type="compositionally biased region" description="Gly residues" evidence="10">
    <location>
        <begin position="155"/>
        <end position="171"/>
    </location>
</feature>
<feature type="domain" description="LIM zinc-binding" evidence="11">
    <location>
        <begin position="1095"/>
        <end position="1154"/>
    </location>
</feature>
<dbReference type="SUPFAM" id="SSF57716">
    <property type="entry name" value="Glucocorticoid receptor-like (DNA-binding domain)"/>
    <property type="match status" value="4"/>
</dbReference>
<dbReference type="GeneID" id="116957851"/>
<evidence type="ECO:0000256" key="6">
    <source>
        <dbReference type="ARBA" id="ARBA00023038"/>
    </source>
</evidence>
<dbReference type="FunFam" id="2.10.110.10:FF:000011">
    <property type="entry name" value="Lim and senescent cell antigen-like-containing"/>
    <property type="match status" value="1"/>
</dbReference>
<dbReference type="PANTHER" id="PTHR24210">
    <property type="entry name" value="LIM DOMAIN-CONTAINING PROTEIN"/>
    <property type="match status" value="1"/>
</dbReference>
<evidence type="ECO:0000256" key="9">
    <source>
        <dbReference type="PROSITE-ProRule" id="PRU00125"/>
    </source>
</evidence>
<feature type="compositionally biased region" description="Low complexity" evidence="10">
    <location>
        <begin position="401"/>
        <end position="411"/>
    </location>
</feature>
<feature type="domain" description="LIM zinc-binding" evidence="11">
    <location>
        <begin position="841"/>
        <end position="903"/>
    </location>
</feature>
<dbReference type="InterPro" id="IPR017351">
    <property type="entry name" value="PINCH-1-4-like"/>
</dbReference>
<dbReference type="RefSeq" id="XP_032836164.1">
    <property type="nucleotide sequence ID" value="XM_032980273.1"/>
</dbReference>
<dbReference type="GO" id="GO:2001046">
    <property type="term" value="P:positive regulation of integrin-mediated signaling pathway"/>
    <property type="evidence" value="ECO:0007669"/>
    <property type="project" value="TreeGrafter"/>
</dbReference>
<dbReference type="PROSITE" id="PS50023">
    <property type="entry name" value="LIM_DOMAIN_2"/>
    <property type="match status" value="4"/>
</dbReference>
<feature type="compositionally biased region" description="Low complexity" evidence="10">
    <location>
        <begin position="527"/>
        <end position="545"/>
    </location>
</feature>
<evidence type="ECO:0000259" key="11">
    <source>
        <dbReference type="PROSITE" id="PS50023"/>
    </source>
</evidence>
<dbReference type="Proteomes" id="UP001318040">
    <property type="component" value="Chromosome 64"/>
</dbReference>
<evidence type="ECO:0000313" key="14">
    <source>
        <dbReference type="RefSeq" id="XP_032836160.1"/>
    </source>
</evidence>
<dbReference type="FunFam" id="2.10.110.10:FF:000017">
    <property type="entry name" value="Lim and senescent cell antigen-like-containing"/>
    <property type="match status" value="1"/>
</dbReference>
<evidence type="ECO:0000313" key="12">
    <source>
        <dbReference type="Proteomes" id="UP001318040"/>
    </source>
</evidence>
<comment type="subcellular location">
    <subcellularLocation>
        <location evidence="1">Cell junction</location>
    </subcellularLocation>
</comment>
<feature type="compositionally biased region" description="Gly residues" evidence="10">
    <location>
        <begin position="122"/>
        <end position="138"/>
    </location>
</feature>
<feature type="compositionally biased region" description="Basic and acidic residues" evidence="10">
    <location>
        <begin position="602"/>
        <end position="615"/>
    </location>
</feature>
<evidence type="ECO:0000256" key="1">
    <source>
        <dbReference type="ARBA" id="ARBA00004282"/>
    </source>
</evidence>
<evidence type="ECO:0000256" key="7">
    <source>
        <dbReference type="ARBA" id="ARBA00074076"/>
    </source>
</evidence>
<evidence type="ECO:0000256" key="4">
    <source>
        <dbReference type="ARBA" id="ARBA00022833"/>
    </source>
</evidence>
<feature type="compositionally biased region" description="Basic and acidic residues" evidence="10">
    <location>
        <begin position="338"/>
        <end position="354"/>
    </location>
</feature>
<dbReference type="Gene3D" id="2.10.110.10">
    <property type="entry name" value="Cysteine Rich Protein"/>
    <property type="match status" value="5"/>
</dbReference>
<dbReference type="KEGG" id="pmrn:116957851"/>
<feature type="region of interest" description="Disordered" evidence="10">
    <location>
        <begin position="1"/>
        <end position="561"/>
    </location>
</feature>
<feature type="compositionally biased region" description="Gly residues" evidence="10">
    <location>
        <begin position="652"/>
        <end position="662"/>
    </location>
</feature>
<proteinExistence type="predicted"/>
<dbReference type="CDD" id="cd09332">
    <property type="entry name" value="LIM2_PINCH"/>
    <property type="match status" value="1"/>
</dbReference>
<keyword evidence="6 9" id="KW-0440">LIM domain</keyword>
<dbReference type="RefSeq" id="XP_032836163.1">
    <property type="nucleotide sequence ID" value="XM_032980272.1"/>
</dbReference>
<evidence type="ECO:0000256" key="3">
    <source>
        <dbReference type="ARBA" id="ARBA00022737"/>
    </source>
</evidence>
<dbReference type="GO" id="GO:1900026">
    <property type="term" value="P:positive regulation of substrate adhesion-dependent cell spreading"/>
    <property type="evidence" value="ECO:0007669"/>
    <property type="project" value="TreeGrafter"/>
</dbReference>
<dbReference type="GO" id="GO:0045216">
    <property type="term" value="P:cell-cell junction organization"/>
    <property type="evidence" value="ECO:0007669"/>
    <property type="project" value="TreeGrafter"/>
</dbReference>
<evidence type="ECO:0000313" key="18">
    <source>
        <dbReference type="RefSeq" id="XP_032836165.1"/>
    </source>
</evidence>
<evidence type="ECO:0000256" key="5">
    <source>
        <dbReference type="ARBA" id="ARBA00022949"/>
    </source>
</evidence>
<name>A0AAJ7XJ22_PETMA</name>
<dbReference type="RefSeq" id="XP_032836162.1">
    <property type="nucleotide sequence ID" value="XM_032980271.1"/>
</dbReference>
<feature type="compositionally biased region" description="Gly residues" evidence="10">
    <location>
        <begin position="481"/>
        <end position="495"/>
    </location>
</feature>
<evidence type="ECO:0000313" key="16">
    <source>
        <dbReference type="RefSeq" id="XP_032836163.1"/>
    </source>
</evidence>
<feature type="compositionally biased region" description="Gly residues" evidence="10">
    <location>
        <begin position="759"/>
        <end position="776"/>
    </location>
</feature>
<evidence type="ECO:0000256" key="8">
    <source>
        <dbReference type="ARBA" id="ARBA00077237"/>
    </source>
</evidence>
<feature type="region of interest" description="Disordered" evidence="10">
    <location>
        <begin position="803"/>
        <end position="830"/>
    </location>
</feature>
<dbReference type="PROSITE" id="PS00478">
    <property type="entry name" value="LIM_DOMAIN_1"/>
    <property type="match status" value="1"/>
</dbReference>
<evidence type="ECO:0000313" key="15">
    <source>
        <dbReference type="RefSeq" id="XP_032836162.1"/>
    </source>
</evidence>
<evidence type="ECO:0000313" key="17">
    <source>
        <dbReference type="RefSeq" id="XP_032836164.1"/>
    </source>
</evidence>
<dbReference type="RefSeq" id="XP_032836160.1">
    <property type="nucleotide sequence ID" value="XM_032980269.1"/>
</dbReference>
<organism evidence="12 18">
    <name type="scientific">Petromyzon marinus</name>
    <name type="common">Sea lamprey</name>
    <dbReference type="NCBI Taxonomy" id="7757"/>
    <lineage>
        <taxon>Eukaryota</taxon>
        <taxon>Metazoa</taxon>
        <taxon>Chordata</taxon>
        <taxon>Craniata</taxon>
        <taxon>Vertebrata</taxon>
        <taxon>Cyclostomata</taxon>
        <taxon>Hyperoartia</taxon>
        <taxon>Petromyzontiformes</taxon>
        <taxon>Petromyzontidae</taxon>
        <taxon>Petromyzon</taxon>
    </lineage>
</organism>
<dbReference type="CDD" id="cd09335">
    <property type="entry name" value="LIM5_PINCH"/>
    <property type="match status" value="1"/>
</dbReference>
<keyword evidence="3" id="KW-0677">Repeat</keyword>
<dbReference type="PANTHER" id="PTHR24210:SF12">
    <property type="entry name" value="LIM AND SENESCENT CELL ANTIGEN-LIKE-CONTAINING DOMAIN PROTEIN"/>
    <property type="match status" value="1"/>
</dbReference>
<keyword evidence="5" id="KW-0965">Cell junction</keyword>
<dbReference type="GO" id="GO:0098609">
    <property type="term" value="P:cell-cell adhesion"/>
    <property type="evidence" value="ECO:0007669"/>
    <property type="project" value="TreeGrafter"/>
</dbReference>
<protein>
    <recommendedName>
        <fullName evidence="7">LIM and senescent cell antigen-like-containing domain protein 2</fullName>
    </recommendedName>
    <alternativeName>
        <fullName evidence="8">Particularly interesting new Cys-His protein 2</fullName>
    </alternativeName>
</protein>
<keyword evidence="2 9" id="KW-0479">Metal-binding</keyword>
<dbReference type="AlphaFoldDB" id="A0AAJ7XJ22"/>
<accession>A0AAJ7XJ22</accession>
<feature type="domain" description="LIM zinc-binding" evidence="11">
    <location>
        <begin position="905"/>
        <end position="962"/>
    </location>
</feature>
<dbReference type="Pfam" id="PF00412">
    <property type="entry name" value="LIM"/>
    <property type="match status" value="5"/>
</dbReference>
<dbReference type="GO" id="GO:0005925">
    <property type="term" value="C:focal adhesion"/>
    <property type="evidence" value="ECO:0007669"/>
    <property type="project" value="TreeGrafter"/>
</dbReference>
<dbReference type="InterPro" id="IPR001781">
    <property type="entry name" value="Znf_LIM"/>
</dbReference>
<dbReference type="CDD" id="cd09334">
    <property type="entry name" value="LIM4_PINCH"/>
    <property type="match status" value="1"/>
</dbReference>
<evidence type="ECO:0000313" key="13">
    <source>
        <dbReference type="RefSeq" id="XP_032836159.1"/>
    </source>
</evidence>
<feature type="compositionally biased region" description="Polar residues" evidence="10">
    <location>
        <begin position="224"/>
        <end position="234"/>
    </location>
</feature>